<proteinExistence type="predicted"/>
<dbReference type="OrthoDB" id="5086884at2759"/>
<evidence type="ECO:0000256" key="6">
    <source>
        <dbReference type="SAM" id="MobiDB-lite"/>
    </source>
</evidence>
<feature type="transmembrane region" description="Helical" evidence="7">
    <location>
        <begin position="96"/>
        <end position="117"/>
    </location>
</feature>
<feature type="transmembrane region" description="Helical" evidence="7">
    <location>
        <begin position="181"/>
        <end position="201"/>
    </location>
</feature>
<dbReference type="Gene3D" id="1.20.1250.20">
    <property type="entry name" value="MFS general substrate transporter like domains"/>
    <property type="match status" value="1"/>
</dbReference>
<dbReference type="PROSITE" id="PS50850">
    <property type="entry name" value="MFS"/>
    <property type="match status" value="1"/>
</dbReference>
<dbReference type="EMBL" id="KL648528">
    <property type="protein sequence ID" value="KEY69420.1"/>
    <property type="molecule type" value="Genomic_DNA"/>
</dbReference>
<keyword evidence="10" id="KW-1185">Reference proteome</keyword>
<feature type="transmembrane region" description="Helical" evidence="7">
    <location>
        <begin position="410"/>
        <end position="430"/>
    </location>
</feature>
<evidence type="ECO:0000256" key="7">
    <source>
        <dbReference type="SAM" id="Phobius"/>
    </source>
</evidence>
<dbReference type="PANTHER" id="PTHR23506">
    <property type="entry name" value="GH10249P"/>
    <property type="match status" value="1"/>
</dbReference>
<evidence type="ECO:0000313" key="10">
    <source>
        <dbReference type="Proteomes" id="UP000028045"/>
    </source>
</evidence>
<dbReference type="AlphaFoldDB" id="A0A084AVU1"/>
<evidence type="ECO:0000256" key="5">
    <source>
        <dbReference type="ARBA" id="ARBA00023136"/>
    </source>
</evidence>
<keyword evidence="5 7" id="KW-0472">Membrane</keyword>
<sequence>MLGFRRNRKPALLRLRSSVSLIVTTVSFAVFTDVFLYAVIVPVLPFSLPSRAGISQDTVQYWISVSLAVFGAALLAASPIWGYVADRIQNRRAPMLAGLIFLIGATALLCATTNIPMLLAGRILQGLAAALTWTVGLALVVDTVDPKHIGYATGWIGMATSLGILTAPLVGGVVYGRAGYYSVFAMCFGLLAVDIALRLAIIEVKEAKRWLDADAHSHPSDQETAQSRDVTIHPRDAQPEEKNAAPAVDTPEQARVEEPPAPVRLGRITHLLRKPRLLAALWGTLIHSLIQTSFDSILPLFVESVFGWDSVGAGLIFLPLVLPAFLSPLVGILGDRYGPKWLSAGGFLLATPFLVCLRFVTDDSMEHRVMLCGLLVGVGIAIALVFGPLMAEITWSVEAGEHESGVAPYALAYGLYNMAYSGGAICGPLLGGFIRDTAGWPTVGWVLGLITFFTAATQAIWIGGPLKKTVSMDSSQSETI</sequence>
<dbReference type="InterPro" id="IPR020846">
    <property type="entry name" value="MFS_dom"/>
</dbReference>
<keyword evidence="3 7" id="KW-0812">Transmembrane</keyword>
<dbReference type="InterPro" id="IPR036259">
    <property type="entry name" value="MFS_trans_sf"/>
</dbReference>
<feature type="transmembrane region" description="Helical" evidence="7">
    <location>
        <begin position="442"/>
        <end position="462"/>
    </location>
</feature>
<dbReference type="HOGENOM" id="CLU_001265_51_3_1"/>
<dbReference type="Pfam" id="PF07690">
    <property type="entry name" value="MFS_1"/>
    <property type="match status" value="1"/>
</dbReference>
<feature type="transmembrane region" description="Helical" evidence="7">
    <location>
        <begin position="314"/>
        <end position="334"/>
    </location>
</feature>
<protein>
    <recommendedName>
        <fullName evidence="8">Major facilitator superfamily (MFS) profile domain-containing protein</fullName>
    </recommendedName>
</protein>
<accession>A0A084AVU1</accession>
<reference evidence="9 10" key="1">
    <citation type="journal article" date="2014" name="BMC Genomics">
        <title>Comparative genome sequencing reveals chemotype-specific gene clusters in the toxigenic black mold Stachybotrys.</title>
        <authorList>
            <person name="Semeiks J."/>
            <person name="Borek D."/>
            <person name="Otwinowski Z."/>
            <person name="Grishin N.V."/>
        </authorList>
    </citation>
    <scope>NUCLEOTIDE SEQUENCE [LARGE SCALE GENOMIC DNA]</scope>
    <source>
        <strain evidence="10">CBS 109288 / IBT 7711</strain>
    </source>
</reference>
<dbReference type="Proteomes" id="UP000028045">
    <property type="component" value="Unassembled WGS sequence"/>
</dbReference>
<gene>
    <name evidence="9" type="ORF">S7711_05734</name>
</gene>
<evidence type="ECO:0000256" key="4">
    <source>
        <dbReference type="ARBA" id="ARBA00022989"/>
    </source>
</evidence>
<feature type="transmembrane region" description="Helical" evidence="7">
    <location>
        <begin position="123"/>
        <end position="141"/>
    </location>
</feature>
<feature type="transmembrane region" description="Helical" evidence="7">
    <location>
        <begin position="341"/>
        <end position="361"/>
    </location>
</feature>
<dbReference type="GO" id="GO:0022857">
    <property type="term" value="F:transmembrane transporter activity"/>
    <property type="evidence" value="ECO:0007669"/>
    <property type="project" value="InterPro"/>
</dbReference>
<feature type="domain" description="Major facilitator superfamily (MFS) profile" evidence="8">
    <location>
        <begin position="19"/>
        <end position="480"/>
    </location>
</feature>
<evidence type="ECO:0000259" key="8">
    <source>
        <dbReference type="PROSITE" id="PS50850"/>
    </source>
</evidence>
<evidence type="ECO:0000256" key="3">
    <source>
        <dbReference type="ARBA" id="ARBA00022692"/>
    </source>
</evidence>
<feature type="transmembrane region" description="Helical" evidence="7">
    <location>
        <begin position="153"/>
        <end position="175"/>
    </location>
</feature>
<keyword evidence="2" id="KW-0813">Transport</keyword>
<comment type="subcellular location">
    <subcellularLocation>
        <location evidence="1">Membrane</location>
        <topology evidence="1">Multi-pass membrane protein</topology>
    </subcellularLocation>
</comment>
<dbReference type="InterPro" id="IPR011701">
    <property type="entry name" value="MFS"/>
</dbReference>
<dbReference type="GO" id="GO:0016020">
    <property type="term" value="C:membrane"/>
    <property type="evidence" value="ECO:0007669"/>
    <property type="project" value="UniProtKB-SubCell"/>
</dbReference>
<dbReference type="SUPFAM" id="SSF103473">
    <property type="entry name" value="MFS general substrate transporter"/>
    <property type="match status" value="1"/>
</dbReference>
<dbReference type="CDD" id="cd17325">
    <property type="entry name" value="MFS_MdtG_SLC18_like"/>
    <property type="match status" value="1"/>
</dbReference>
<feature type="transmembrane region" description="Helical" evidence="7">
    <location>
        <begin position="367"/>
        <end position="389"/>
    </location>
</feature>
<feature type="transmembrane region" description="Helical" evidence="7">
    <location>
        <begin position="21"/>
        <end position="41"/>
    </location>
</feature>
<evidence type="ECO:0000313" key="9">
    <source>
        <dbReference type="EMBL" id="KEY69420.1"/>
    </source>
</evidence>
<evidence type="ECO:0000256" key="2">
    <source>
        <dbReference type="ARBA" id="ARBA00022448"/>
    </source>
</evidence>
<dbReference type="InterPro" id="IPR050930">
    <property type="entry name" value="MFS_Vesicular_Transporter"/>
</dbReference>
<evidence type="ECO:0000256" key="1">
    <source>
        <dbReference type="ARBA" id="ARBA00004141"/>
    </source>
</evidence>
<keyword evidence="4 7" id="KW-1133">Transmembrane helix</keyword>
<dbReference type="PANTHER" id="PTHR23506:SF23">
    <property type="entry name" value="GH10249P"/>
    <property type="match status" value="1"/>
</dbReference>
<feature type="region of interest" description="Disordered" evidence="6">
    <location>
        <begin position="235"/>
        <end position="256"/>
    </location>
</feature>
<name>A0A084AVU1_STACB</name>
<feature type="transmembrane region" description="Helical" evidence="7">
    <location>
        <begin position="61"/>
        <end position="84"/>
    </location>
</feature>
<organism evidence="9 10">
    <name type="scientific">Stachybotrys chartarum (strain CBS 109288 / IBT 7711)</name>
    <name type="common">Toxic black mold</name>
    <name type="synonym">Stilbospora chartarum</name>
    <dbReference type="NCBI Taxonomy" id="1280523"/>
    <lineage>
        <taxon>Eukaryota</taxon>
        <taxon>Fungi</taxon>
        <taxon>Dikarya</taxon>
        <taxon>Ascomycota</taxon>
        <taxon>Pezizomycotina</taxon>
        <taxon>Sordariomycetes</taxon>
        <taxon>Hypocreomycetidae</taxon>
        <taxon>Hypocreales</taxon>
        <taxon>Stachybotryaceae</taxon>
        <taxon>Stachybotrys</taxon>
    </lineage>
</organism>